<protein>
    <recommendedName>
        <fullName evidence="3">CopG-like ribbon-helix-helix domain-containing protein</fullName>
    </recommendedName>
</protein>
<dbReference type="RefSeq" id="WP_155963820.1">
    <property type="nucleotide sequence ID" value="NZ_JAQMTU010000078.1"/>
</dbReference>
<proteinExistence type="predicted"/>
<comment type="caution">
    <text evidence="1">The sequence shown here is derived from an EMBL/GenBank/DDBJ whole genome shotgun (WGS) entry which is preliminary data.</text>
</comment>
<evidence type="ECO:0000313" key="2">
    <source>
        <dbReference type="Proteomes" id="UP001212123"/>
    </source>
</evidence>
<sequence length="55" mass="6350">MKTKVARITTVTTEELAKRIKELANDQQRSVSQTVEIILMETIKNIDNNSGFKKW</sequence>
<keyword evidence="2" id="KW-1185">Reference proteome</keyword>
<accession>A0ABT5A6K0</accession>
<name>A0ABT5A6K0_9CYAN</name>
<reference evidence="1 2" key="1">
    <citation type="submission" date="2023-01" db="EMBL/GenBank/DDBJ databases">
        <title>Genomes from the Australian National Cyanobacteria Reference Collection.</title>
        <authorList>
            <person name="Willis A."/>
            <person name="Lee E.M.F."/>
        </authorList>
    </citation>
    <scope>NUCLEOTIDE SEQUENCE [LARGE SCALE GENOMIC DNA]</scope>
    <source>
        <strain evidence="1 2">CS-537/01</strain>
    </source>
</reference>
<dbReference type="InterPro" id="IPR010985">
    <property type="entry name" value="Ribbon_hlx_hlx"/>
</dbReference>
<evidence type="ECO:0000313" key="1">
    <source>
        <dbReference type="EMBL" id="MDB9487577.1"/>
    </source>
</evidence>
<dbReference type="SUPFAM" id="SSF47598">
    <property type="entry name" value="Ribbon-helix-helix"/>
    <property type="match status" value="1"/>
</dbReference>
<dbReference type="EMBL" id="JAQMTU010000078">
    <property type="protein sequence ID" value="MDB9487577.1"/>
    <property type="molecule type" value="Genomic_DNA"/>
</dbReference>
<dbReference type="Proteomes" id="UP001212123">
    <property type="component" value="Unassembled WGS sequence"/>
</dbReference>
<gene>
    <name evidence="1" type="ORF">PN492_13635</name>
</gene>
<organism evidence="1 2">
    <name type="scientific">Dolichospermum circinale CS-537/01</name>
    <dbReference type="NCBI Taxonomy" id="3021739"/>
    <lineage>
        <taxon>Bacteria</taxon>
        <taxon>Bacillati</taxon>
        <taxon>Cyanobacteriota</taxon>
        <taxon>Cyanophyceae</taxon>
        <taxon>Nostocales</taxon>
        <taxon>Aphanizomenonaceae</taxon>
        <taxon>Dolichospermum</taxon>
        <taxon>Dolichospermum circinale</taxon>
    </lineage>
</organism>
<evidence type="ECO:0008006" key="3">
    <source>
        <dbReference type="Google" id="ProtNLM"/>
    </source>
</evidence>